<dbReference type="InterPro" id="IPR011042">
    <property type="entry name" value="6-blade_b-propeller_TolB-like"/>
</dbReference>
<dbReference type="PROSITE" id="PS51755">
    <property type="entry name" value="OMPR_PHOB"/>
    <property type="match status" value="1"/>
</dbReference>
<evidence type="ECO:0000256" key="4">
    <source>
        <dbReference type="SAM" id="Phobius"/>
    </source>
</evidence>
<evidence type="ECO:0000313" key="6">
    <source>
        <dbReference type="EMBL" id="GAA0375057.1"/>
    </source>
</evidence>
<dbReference type="SUPFAM" id="SSF82171">
    <property type="entry name" value="DPP6 N-terminal domain-like"/>
    <property type="match status" value="1"/>
</dbReference>
<reference evidence="7" key="1">
    <citation type="journal article" date="2019" name="Int. J. Syst. Evol. Microbiol.">
        <title>The Global Catalogue of Microorganisms (GCM) 10K type strain sequencing project: providing services to taxonomists for standard genome sequencing and annotation.</title>
        <authorList>
            <consortium name="The Broad Institute Genomics Platform"/>
            <consortium name="The Broad Institute Genome Sequencing Center for Infectious Disease"/>
            <person name="Wu L."/>
            <person name="Ma J."/>
        </authorList>
    </citation>
    <scope>NUCLEOTIDE SEQUENCE [LARGE SCALE GENOMIC DNA]</scope>
    <source>
        <strain evidence="7">JCM 13378</strain>
    </source>
</reference>
<dbReference type="Proteomes" id="UP001501757">
    <property type="component" value="Unassembled WGS sequence"/>
</dbReference>
<dbReference type="CDD" id="cd00383">
    <property type="entry name" value="trans_reg_C"/>
    <property type="match status" value="1"/>
</dbReference>
<proteinExistence type="predicted"/>
<dbReference type="InterPro" id="IPR036388">
    <property type="entry name" value="WH-like_DNA-bd_sf"/>
</dbReference>
<keyword evidence="1 2" id="KW-0238">DNA-binding</keyword>
<dbReference type="InterPro" id="IPR001867">
    <property type="entry name" value="OmpR/PhoB-type_DNA-bd"/>
</dbReference>
<dbReference type="Pfam" id="PF00486">
    <property type="entry name" value="Trans_reg_C"/>
    <property type="match status" value="1"/>
</dbReference>
<evidence type="ECO:0000313" key="7">
    <source>
        <dbReference type="Proteomes" id="UP001501757"/>
    </source>
</evidence>
<dbReference type="Gene3D" id="2.120.10.30">
    <property type="entry name" value="TolB, C-terminal domain"/>
    <property type="match status" value="2"/>
</dbReference>
<feature type="domain" description="OmpR/PhoB-type" evidence="5">
    <location>
        <begin position="13"/>
        <end position="111"/>
    </location>
</feature>
<protein>
    <recommendedName>
        <fullName evidence="5">OmpR/PhoB-type domain-containing protein</fullName>
    </recommendedName>
</protein>
<evidence type="ECO:0000259" key="5">
    <source>
        <dbReference type="PROSITE" id="PS51755"/>
    </source>
</evidence>
<organism evidence="6 7">
    <name type="scientific">Bowmanella denitrificans</name>
    <dbReference type="NCBI Taxonomy" id="366582"/>
    <lineage>
        <taxon>Bacteria</taxon>
        <taxon>Pseudomonadati</taxon>
        <taxon>Pseudomonadota</taxon>
        <taxon>Gammaproteobacteria</taxon>
        <taxon>Alteromonadales</taxon>
        <taxon>Alteromonadaceae</taxon>
        <taxon>Bowmanella</taxon>
    </lineage>
</organism>
<dbReference type="EMBL" id="BAAAEI010000031">
    <property type="protein sequence ID" value="GAA0375057.1"/>
    <property type="molecule type" value="Genomic_DNA"/>
</dbReference>
<keyword evidence="4" id="KW-1133">Transmembrane helix</keyword>
<dbReference type="PANTHER" id="PTHR36842">
    <property type="entry name" value="PROTEIN TOLB HOMOLOG"/>
    <property type="match status" value="1"/>
</dbReference>
<keyword evidence="7" id="KW-1185">Reference proteome</keyword>
<evidence type="ECO:0000256" key="2">
    <source>
        <dbReference type="PROSITE-ProRule" id="PRU01091"/>
    </source>
</evidence>
<dbReference type="PANTHER" id="PTHR36842:SF1">
    <property type="entry name" value="PROTEIN TOLB"/>
    <property type="match status" value="1"/>
</dbReference>
<evidence type="ECO:0000256" key="3">
    <source>
        <dbReference type="SAM" id="MobiDB-lite"/>
    </source>
</evidence>
<feature type="compositionally biased region" description="Polar residues" evidence="3">
    <location>
        <begin position="133"/>
        <end position="147"/>
    </location>
</feature>
<feature type="transmembrane region" description="Helical" evidence="4">
    <location>
        <begin position="174"/>
        <end position="194"/>
    </location>
</feature>
<feature type="transmembrane region" description="Helical" evidence="4">
    <location>
        <begin position="6"/>
        <end position="25"/>
    </location>
</feature>
<comment type="caution">
    <text evidence="6">The sequence shown here is derived from an EMBL/GenBank/DDBJ whole genome shotgun (WGS) entry which is preliminary data.</text>
</comment>
<gene>
    <name evidence="6" type="ORF">GCM10009092_44130</name>
</gene>
<accession>A0ABN0XWN7</accession>
<dbReference type="InterPro" id="IPR016032">
    <property type="entry name" value="Sig_transdc_resp-reg_C-effctor"/>
</dbReference>
<keyword evidence="4" id="KW-0812">Transmembrane</keyword>
<evidence type="ECO:0000256" key="1">
    <source>
        <dbReference type="ARBA" id="ARBA00023125"/>
    </source>
</evidence>
<feature type="DNA-binding region" description="OmpR/PhoB-type" evidence="2">
    <location>
        <begin position="13"/>
        <end position="111"/>
    </location>
</feature>
<feature type="region of interest" description="Disordered" evidence="3">
    <location>
        <begin position="125"/>
        <end position="164"/>
    </location>
</feature>
<name>A0ABN0XWN7_9ALTE</name>
<keyword evidence="4" id="KW-0472">Membrane</keyword>
<dbReference type="SUPFAM" id="SSF46894">
    <property type="entry name" value="C-terminal effector domain of the bipartite response regulators"/>
    <property type="match status" value="1"/>
</dbReference>
<dbReference type="Gene3D" id="1.10.10.10">
    <property type="entry name" value="Winged helix-like DNA-binding domain superfamily/Winged helix DNA-binding domain"/>
    <property type="match status" value="1"/>
</dbReference>
<sequence length="739" mass="82868">MFPFMFQVLLVMAKQYWVGGFLVDLSRNQISQQDRVQTLPPKALQVLTYLAQHSGRVVSHDELLDKVWANAVVTPNTLQRSIAQLRKAFGESSKASALIKTHAKQGYSLEGEVRWSEEVSIAEEHRDAVSPAPQLNGSAQQKSAQTQDKPEFAQPCNPPDIGISSPKPAKSNMAYWLLAATAILVLAIGLIPFVSDRPELKLGDLRYLTATDDKEYGATYTPDGQYIIFHRYYEKVCSNNLWAKHAQTMQEIQLTAKEGTYAGHSLSADGKRLIFIEEQDCTEPLHQPTCYKLMSLDFQAALREPQQPSELLNCQHSEIRNPRWVDDQHIALMQRDDRLWRLVRYSLADHSSDILYEVKDGLILTFTWSAERQRLAVTSVKADGVQYIEMLHADGRVISSHPIQFPADAPRHLKVAPEFIPGQAEMLLAYRGQLYMLSELGQVTKLNLALEASVGSPAFHPDGQRLLLISGRYDSDVARLSVADNVNAQQQAIAPAVFERSINHEDNAKFQPGGEQIAFVSKRTGTEQVWLSGDEGSRLVSDFPKGTFISSLFWDNDGQGLLVLADMDIYKLSLNNQHSRQGFPYPIFDLFAWNSDSQQLLARILVNGIVQLVTIDLGSMDYQTVTNKKVIWAAKDPQGPLIYMDHLKQFWLQGGIEDKLIASLQGQGSEKGFVLQDGQLYGINKANQLWRYHIQADTFSVVAPVTPDIDYLTDIKGQELLATLLVAERKEVIELTFAN</sequence>
<dbReference type="SMART" id="SM00862">
    <property type="entry name" value="Trans_reg_C"/>
    <property type="match status" value="1"/>
</dbReference>